<dbReference type="CDD" id="cd03358">
    <property type="entry name" value="LbH_WxcM_N_like"/>
    <property type="match status" value="1"/>
</dbReference>
<dbReference type="OrthoDB" id="9800846at2"/>
<name>A0A4Y8VCD2_9PSED</name>
<protein>
    <submittedName>
        <fullName evidence="9">Isomerase</fullName>
    </submittedName>
</protein>
<evidence type="ECO:0000256" key="7">
    <source>
        <dbReference type="ARBA" id="ARBA00023315"/>
    </source>
</evidence>
<keyword evidence="4" id="KW-0808">Transferase</keyword>
<dbReference type="InterPro" id="IPR001451">
    <property type="entry name" value="Hexapep"/>
</dbReference>
<dbReference type="PROSITE" id="PS00101">
    <property type="entry name" value="HEXAPEP_TRANSFERASES"/>
    <property type="match status" value="1"/>
</dbReference>
<dbReference type="Pfam" id="PF05523">
    <property type="entry name" value="FdtA"/>
    <property type="match status" value="1"/>
</dbReference>
<dbReference type="GO" id="GO:0016020">
    <property type="term" value="C:membrane"/>
    <property type="evidence" value="ECO:0007669"/>
    <property type="project" value="GOC"/>
</dbReference>
<dbReference type="InterPro" id="IPR011004">
    <property type="entry name" value="Trimer_LpxA-like_sf"/>
</dbReference>
<dbReference type="AlphaFoldDB" id="A0A4Y8VCD2"/>
<evidence type="ECO:0000313" key="9">
    <source>
        <dbReference type="EMBL" id="TFH78532.1"/>
    </source>
</evidence>
<dbReference type="PANTHER" id="PTHR43300:SF4">
    <property type="entry name" value="ACYL-[ACYL-CARRIER-PROTEIN]--UDP-N-ACETYLGLUCOSAMINE O-ACYLTRANSFERASE"/>
    <property type="match status" value="1"/>
</dbReference>
<dbReference type="RefSeq" id="WP_134827692.1">
    <property type="nucleotide sequence ID" value="NZ_SPDQ01000021.1"/>
</dbReference>
<feature type="domain" description="Sugar 3,4-ketoisomerase QdtA cupin" evidence="8">
    <location>
        <begin position="183"/>
        <end position="309"/>
    </location>
</feature>
<dbReference type="Pfam" id="PF00132">
    <property type="entry name" value="Hexapep"/>
    <property type="match status" value="3"/>
</dbReference>
<comment type="similarity">
    <text evidence="1">Belongs to the transferase hexapeptide repeat family.</text>
</comment>
<dbReference type="Gene3D" id="2.60.120.10">
    <property type="entry name" value="Jelly Rolls"/>
    <property type="match status" value="1"/>
</dbReference>
<dbReference type="GO" id="GO:0009245">
    <property type="term" value="P:lipid A biosynthetic process"/>
    <property type="evidence" value="ECO:0007669"/>
    <property type="project" value="UniProtKB-KW"/>
</dbReference>
<evidence type="ECO:0000256" key="3">
    <source>
        <dbReference type="ARBA" id="ARBA00022556"/>
    </source>
</evidence>
<proteinExistence type="inferred from homology"/>
<dbReference type="GO" id="GO:0016853">
    <property type="term" value="F:isomerase activity"/>
    <property type="evidence" value="ECO:0007669"/>
    <property type="project" value="UniProtKB-KW"/>
</dbReference>
<sequence length="316" mass="34570">MTDSRNFFVHEQAICESRNIGAGSRIWAFAHVLPNARIGKDCNICDHVFVENDVKIGDQVTLKCGVQVWDGITIEDDVFVGPNVTFTNDIFPRSKVYPTEFARTIIRKGASLGANSTILPGITIGSAAMVGAGSVVTKSVPPNAIVVGNPAKIIGYVDAKATSTTTVESPSNVGKSEVYPCGVTLHRMLEAVDIRGSLSVGEFERDIPFSVKRYFLVSNVPTAETRGEHAHRECHQFLIAVKGTVHVVADNGTNRQEFVLDSHTLGLFLPAMTWGIQYKYSADAVLLVFASEHYDADDYIRDYDQFLLEKNRTGQA</sequence>
<comment type="caution">
    <text evidence="9">The sequence shown here is derived from an EMBL/GenBank/DDBJ whole genome shotgun (WGS) entry which is preliminary data.</text>
</comment>
<dbReference type="Proteomes" id="UP000297555">
    <property type="component" value="Unassembled WGS sequence"/>
</dbReference>
<dbReference type="EMBL" id="SPDQ01000021">
    <property type="protein sequence ID" value="TFH78532.1"/>
    <property type="molecule type" value="Genomic_DNA"/>
</dbReference>
<dbReference type="InterPro" id="IPR018357">
    <property type="entry name" value="Hexapep_transf_CS"/>
</dbReference>
<dbReference type="InterPro" id="IPR050179">
    <property type="entry name" value="Trans_hexapeptide_repeat"/>
</dbReference>
<accession>A0A4Y8VCD2</accession>
<dbReference type="SUPFAM" id="SSF51182">
    <property type="entry name" value="RmlC-like cupins"/>
    <property type="match status" value="1"/>
</dbReference>
<keyword evidence="6" id="KW-0443">Lipid metabolism</keyword>
<reference evidence="9 10" key="1">
    <citation type="submission" date="2019-03" db="EMBL/GenBank/DDBJ databases">
        <title>Draft genome sequence of humic substances-degrading Pseudomonas kribbensis CHA-19 from forest soil.</title>
        <authorList>
            <person name="Kim D."/>
        </authorList>
    </citation>
    <scope>NUCLEOTIDE SEQUENCE [LARGE SCALE GENOMIC DNA]</scope>
    <source>
        <strain evidence="9 10">CHA-19</strain>
    </source>
</reference>
<evidence type="ECO:0000256" key="1">
    <source>
        <dbReference type="ARBA" id="ARBA00007274"/>
    </source>
</evidence>
<dbReference type="GO" id="GO:0016746">
    <property type="term" value="F:acyltransferase activity"/>
    <property type="evidence" value="ECO:0007669"/>
    <property type="project" value="UniProtKB-KW"/>
</dbReference>
<evidence type="ECO:0000256" key="4">
    <source>
        <dbReference type="ARBA" id="ARBA00022679"/>
    </source>
</evidence>
<evidence type="ECO:0000259" key="8">
    <source>
        <dbReference type="Pfam" id="PF05523"/>
    </source>
</evidence>
<evidence type="ECO:0000256" key="6">
    <source>
        <dbReference type="ARBA" id="ARBA00023098"/>
    </source>
</evidence>
<dbReference type="CDD" id="cd20292">
    <property type="entry name" value="cupin_QdtA-like"/>
    <property type="match status" value="1"/>
</dbReference>
<dbReference type="Gene3D" id="2.160.10.10">
    <property type="entry name" value="Hexapeptide repeat proteins"/>
    <property type="match status" value="1"/>
</dbReference>
<keyword evidence="2" id="KW-0444">Lipid biosynthesis</keyword>
<keyword evidence="5" id="KW-0677">Repeat</keyword>
<keyword evidence="3" id="KW-0441">Lipid A biosynthesis</keyword>
<dbReference type="InterPro" id="IPR008894">
    <property type="entry name" value="QdtA_cupin_dom"/>
</dbReference>
<keyword evidence="7" id="KW-0012">Acyltransferase</keyword>
<keyword evidence="9" id="KW-0413">Isomerase</keyword>
<dbReference type="SUPFAM" id="SSF51161">
    <property type="entry name" value="Trimeric LpxA-like enzymes"/>
    <property type="match status" value="1"/>
</dbReference>
<dbReference type="InterPro" id="IPR011051">
    <property type="entry name" value="RmlC_Cupin_sf"/>
</dbReference>
<evidence type="ECO:0000256" key="5">
    <source>
        <dbReference type="ARBA" id="ARBA00022737"/>
    </source>
</evidence>
<dbReference type="PANTHER" id="PTHR43300">
    <property type="entry name" value="ACETYLTRANSFERASE"/>
    <property type="match status" value="1"/>
</dbReference>
<gene>
    <name evidence="9" type="ORF">E4J90_20020</name>
</gene>
<dbReference type="InterPro" id="IPR014710">
    <property type="entry name" value="RmlC-like_jellyroll"/>
</dbReference>
<evidence type="ECO:0000313" key="10">
    <source>
        <dbReference type="Proteomes" id="UP000297555"/>
    </source>
</evidence>
<evidence type="ECO:0000256" key="2">
    <source>
        <dbReference type="ARBA" id="ARBA00022516"/>
    </source>
</evidence>
<organism evidence="9 10">
    <name type="scientific">Pseudomonas kribbensis</name>
    <dbReference type="NCBI Taxonomy" id="1628086"/>
    <lineage>
        <taxon>Bacteria</taxon>
        <taxon>Pseudomonadati</taxon>
        <taxon>Pseudomonadota</taxon>
        <taxon>Gammaproteobacteria</taxon>
        <taxon>Pseudomonadales</taxon>
        <taxon>Pseudomonadaceae</taxon>
        <taxon>Pseudomonas</taxon>
    </lineage>
</organism>